<reference evidence="4" key="1">
    <citation type="journal article" date="2014" name="PLoS ONE">
        <title>Transcriptome-Based Identification of ABC Transporters in the Western Tarnished Plant Bug Lygus hesperus.</title>
        <authorList>
            <person name="Hull J.J."/>
            <person name="Chaney K."/>
            <person name="Geib S.M."/>
            <person name="Fabrick J.A."/>
            <person name="Brent C.S."/>
            <person name="Walsh D."/>
            <person name="Lavine L.C."/>
        </authorList>
    </citation>
    <scope>NUCLEOTIDE SEQUENCE</scope>
</reference>
<organism evidence="4">
    <name type="scientific">Lygus hesperus</name>
    <name type="common">Western plant bug</name>
    <dbReference type="NCBI Taxonomy" id="30085"/>
    <lineage>
        <taxon>Eukaryota</taxon>
        <taxon>Metazoa</taxon>
        <taxon>Ecdysozoa</taxon>
        <taxon>Arthropoda</taxon>
        <taxon>Hexapoda</taxon>
        <taxon>Insecta</taxon>
        <taxon>Pterygota</taxon>
        <taxon>Neoptera</taxon>
        <taxon>Paraneoptera</taxon>
        <taxon>Hemiptera</taxon>
        <taxon>Heteroptera</taxon>
        <taxon>Panheteroptera</taxon>
        <taxon>Cimicomorpha</taxon>
        <taxon>Miridae</taxon>
        <taxon>Mirini</taxon>
        <taxon>Lygus</taxon>
    </lineage>
</organism>
<dbReference type="Gene3D" id="2.130.10.10">
    <property type="entry name" value="YVTN repeat-like/Quinoprotein amine dehydrogenase"/>
    <property type="match status" value="1"/>
</dbReference>
<evidence type="ECO:0000256" key="1">
    <source>
        <dbReference type="ARBA" id="ARBA00022574"/>
    </source>
</evidence>
<dbReference type="InterPro" id="IPR001680">
    <property type="entry name" value="WD40_rpt"/>
</dbReference>
<dbReference type="PROSITE" id="PS50082">
    <property type="entry name" value="WD_REPEATS_2"/>
    <property type="match status" value="2"/>
</dbReference>
<evidence type="ECO:0000256" key="3">
    <source>
        <dbReference type="PROSITE-ProRule" id="PRU00221"/>
    </source>
</evidence>
<accession>A0A0A9W6M4</accession>
<feature type="repeat" description="WD" evidence="3">
    <location>
        <begin position="30"/>
        <end position="71"/>
    </location>
</feature>
<dbReference type="InterPro" id="IPR036322">
    <property type="entry name" value="WD40_repeat_dom_sf"/>
</dbReference>
<evidence type="ECO:0000256" key="2">
    <source>
        <dbReference type="ARBA" id="ARBA00022737"/>
    </source>
</evidence>
<name>A0A0A9W6M4_LYGHE</name>
<dbReference type="AlphaFoldDB" id="A0A0A9W6M4"/>
<dbReference type="SMART" id="SM00320">
    <property type="entry name" value="WD40"/>
    <property type="match status" value="2"/>
</dbReference>
<dbReference type="InterPro" id="IPR019775">
    <property type="entry name" value="WD40_repeat_CS"/>
</dbReference>
<sequence>MYTRTCIHTDSDTSCIIYDTKSHNKVGILHTFHRHPVNYIAWSSNQQFIATAGDDMYIGIWDASTYYPIRSLRGHTHAVTCVKFTPLCNMLISTSFDETLCFWDI</sequence>
<dbReference type="InterPro" id="IPR015943">
    <property type="entry name" value="WD40/YVTN_repeat-like_dom_sf"/>
</dbReference>
<gene>
    <name evidence="4" type="ORF">CM83_45606</name>
</gene>
<dbReference type="PANTHER" id="PTHR19879:SF9">
    <property type="entry name" value="TRANSCRIPTION INITIATION FACTOR TFIID SUBUNIT 5"/>
    <property type="match status" value="1"/>
</dbReference>
<dbReference type="Pfam" id="PF00400">
    <property type="entry name" value="WD40"/>
    <property type="match status" value="2"/>
</dbReference>
<dbReference type="PROSITE" id="PS00678">
    <property type="entry name" value="WD_REPEATS_1"/>
    <property type="match status" value="2"/>
</dbReference>
<evidence type="ECO:0000313" key="4">
    <source>
        <dbReference type="EMBL" id="JAG02108.1"/>
    </source>
</evidence>
<dbReference type="PROSITE" id="PS50294">
    <property type="entry name" value="WD_REPEATS_REGION"/>
    <property type="match status" value="2"/>
</dbReference>
<dbReference type="SUPFAM" id="SSF50978">
    <property type="entry name" value="WD40 repeat-like"/>
    <property type="match status" value="1"/>
</dbReference>
<keyword evidence="1 3" id="KW-0853">WD repeat</keyword>
<reference evidence="4" key="2">
    <citation type="submission" date="2014-07" db="EMBL/GenBank/DDBJ databases">
        <authorList>
            <person name="Hull J."/>
        </authorList>
    </citation>
    <scope>NUCLEOTIDE SEQUENCE</scope>
</reference>
<keyword evidence="2" id="KW-0677">Repeat</keyword>
<dbReference type="EMBL" id="GBHO01041496">
    <property type="protein sequence ID" value="JAG02108.1"/>
    <property type="molecule type" value="Transcribed_RNA"/>
</dbReference>
<feature type="repeat" description="WD" evidence="3">
    <location>
        <begin position="72"/>
        <end position="105"/>
    </location>
</feature>
<dbReference type="PANTHER" id="PTHR19879">
    <property type="entry name" value="TRANSCRIPTION INITIATION FACTOR TFIID"/>
    <property type="match status" value="1"/>
</dbReference>
<protein>
    <submittedName>
        <fullName evidence="4">Uncharacterized protein</fullName>
    </submittedName>
</protein>
<proteinExistence type="predicted"/>